<comment type="caution">
    <text evidence="2">The sequence shown here is derived from an EMBL/GenBank/DDBJ whole genome shotgun (WGS) entry which is preliminary data.</text>
</comment>
<evidence type="ECO:0000313" key="3">
    <source>
        <dbReference type="Proteomes" id="UP000310108"/>
    </source>
</evidence>
<sequence>MRFEQSSSPHSSRRSRLQASPTSCGLSLSVEWDRDRNCNSAHSTFYTSYSPYNVDACDGCPGTNVPSMTESCLDWSRDVLYLLSMKIKDAL</sequence>
<keyword evidence="3" id="KW-1185">Reference proteome</keyword>
<dbReference type="Proteomes" id="UP000310108">
    <property type="component" value="Unassembled WGS sequence"/>
</dbReference>
<reference evidence="2 3" key="1">
    <citation type="journal article" date="2019" name="PLoS ONE">
        <title>Comparative genome analysis indicates high evolutionary potential of pathogenicity genes in Colletotrichum tanaceti.</title>
        <authorList>
            <person name="Lelwala R.V."/>
            <person name="Korhonen P.K."/>
            <person name="Young N.D."/>
            <person name="Scott J.B."/>
            <person name="Ades P.A."/>
            <person name="Gasser R.B."/>
            <person name="Taylor P.W.J."/>
        </authorList>
    </citation>
    <scope>NUCLEOTIDE SEQUENCE [LARGE SCALE GENOMIC DNA]</scope>
    <source>
        <strain evidence="2">BRIP57314</strain>
    </source>
</reference>
<organism evidence="2 3">
    <name type="scientific">Colletotrichum tanaceti</name>
    <dbReference type="NCBI Taxonomy" id="1306861"/>
    <lineage>
        <taxon>Eukaryota</taxon>
        <taxon>Fungi</taxon>
        <taxon>Dikarya</taxon>
        <taxon>Ascomycota</taxon>
        <taxon>Pezizomycotina</taxon>
        <taxon>Sordariomycetes</taxon>
        <taxon>Hypocreomycetidae</taxon>
        <taxon>Glomerellales</taxon>
        <taxon>Glomerellaceae</taxon>
        <taxon>Colletotrichum</taxon>
        <taxon>Colletotrichum destructivum species complex</taxon>
    </lineage>
</organism>
<dbReference type="EMBL" id="PJEX01000013">
    <property type="protein sequence ID" value="TKW59151.1"/>
    <property type="molecule type" value="Genomic_DNA"/>
</dbReference>
<proteinExistence type="predicted"/>
<feature type="region of interest" description="Disordered" evidence="1">
    <location>
        <begin position="1"/>
        <end position="24"/>
    </location>
</feature>
<gene>
    <name evidence="2" type="ORF">CTA1_909</name>
</gene>
<protein>
    <submittedName>
        <fullName evidence="2">Uncharacterized protein</fullName>
    </submittedName>
</protein>
<name>A0A4U6XTG1_9PEZI</name>
<dbReference type="AlphaFoldDB" id="A0A4U6XTG1"/>
<feature type="compositionally biased region" description="Low complexity" evidence="1">
    <location>
        <begin position="1"/>
        <end position="10"/>
    </location>
</feature>
<accession>A0A4U6XTG1</accession>
<evidence type="ECO:0000313" key="2">
    <source>
        <dbReference type="EMBL" id="TKW59151.1"/>
    </source>
</evidence>
<evidence type="ECO:0000256" key="1">
    <source>
        <dbReference type="SAM" id="MobiDB-lite"/>
    </source>
</evidence>